<sequence>MDNFTDVESKDSLECRNILDAFGKQTIKAYDIKPLLEERYAILSGGRDLRGGPVIFFPSRQPTDKFNIENLKIILSYFSTIPSDESKALEFCGVIDMRGTTWSTIKPILKVLDENFPGKIHTTYIIKPDNFWQKQRTSLGSAKYKFETVLISVDSISKYINMNQLSNEVEGGTYPYDHIHWINSRVAIESFMERIAKVYCIMLGMKEELKKVSYSNDLNFMNNAIEEHKLMKDKISEVPVGDVDSEAQELLVKLRGYRDISNSKFFNPDVETAIAKIFQIVKEIHHCQHNLLHLWKMKRIKYEQHLQLLLYESDANKMLEWLVNNKEIFMRSFIVIGHQLSDIKELQEKHGEFATASVNVYVNITKLQQVASNMIEGGHSSVALINQITSQLDRSWKEFASILEQRNLLLSIASTFYSNVDDYSKQMNTFRTLCDNQNLFNSFHLDVAELESLVKKIQSFYEKLYYLYNDCHSSSKKLISQIEHLYKKFYDGNKVSQDNFAHHFYRDYHESLNAVMSLMKNLAVNQQNIDSVWHFKKVKLHQRLALALFQDDVRQVLEWINNHGNGFLNKNPGIGKNLSKAKLLQKSHNHFETVAQNTYTNAEKLLAAAVELARTGECNSEEISEVARQLRNHISNFAKRVEHRRNILNLSVNFYTLDKDIHNLVSELRNQVCSSPLEVPENKDVIEKVVDNLVYQRNYIKGMIENACTKGKVLLNELKSYNMYHQDKFELSEESFHSLTNSITTLETSIEKLKCLTPQFDELWNNQKYKHEICLKLRMYEKDSMNITSQIEKWIVDIQKEMMYHDESKHIHFNVTEIQAYENSYATFNDKFNRLQTTVFEAIHCGQELNQLLESCNFRIMVNSEQTANDLIQKIIKFLQEKDIDMEDVHELRRRQLEQIIQFGQFQMNVEQILNWIRNGESMLKSSFYIPTSLQTAENLKTDHEQFQEAIEKMHCRAIFLHQKAESLVQSNHSNSNSIQIISNELSQKWQSLMTHAEDRHKLVLTSINFFKTIEQVCSVLNSLQNEYKRDEDFCGANRLNITTELIKSLDNAEENVLSSQIAKHHEQKEAFLKACTLARRNAENFIKYISRCIQYYSPNYPSNTYQNAESRIKTIMDDLLKQENAVLEFWGEKKKRLDHCKQYILVEHSSKQALKWINETGFPFIESKRSFLKENCSQEQLENLAKEFNNFNIYLNECKEKVLLLGQLADNLVENGHSHEAAIKKWVSHVKQSYRDFYKELDHYRLSLNEKQYLFAGNKIEQEEIKLENGSNQIQSSMKDSSTIASPVVEIITPSGENRKSIRKKDYIMAELLRTEKAYVDDLKLCIDTYLKDFRTCDKLPTSLVGKENLLFGNIEQIYEFHRRTFLKELEKYEQIPEDVGHCFLTWSSSFDIYVQYCKNKQDSNYLLVQYNGTYFDEVRRKYSILHPIDAYLIKPVQRITKYQLLLKDLLSCCGEGQEGEIKDGLEVMLRVPKKANDAMHFSNLDGCDISSDQLGEVLLQDAFIVFDSKSVFKKGRERRLFLFEMYLIISKEIRDSSGKSKYSFKNRLVTHEMNLTENVDGDELKFSIWTGRLSHLSDIKITLKATNLEVKQQWVKKLRQLKDDTFLYSTLNLMKSNKANTNTTCNNNAITNKNAATINRISRDMDDIAYEEMNNADHQERTSLASVSSGNTTDSEKINYEYAWVKVDFSVDKIATLPSTNAGHYLPVCVGQKVEIIENKVANLPEFSIVRLANSQQEGLVPNSILSLPLKTSITTFKSPMDSEDTSAVFTDGVSSNDNSSKKRSGFKKWLTNPVRKLSQSKVERTYNNNHVKMSMVNSSTSCTVTTAANITTNLTISTTTTSTIVSTPLTPTAIDSDTSIPKPIQPNNIENYQSTTECTDIENITIATSKLGVNTLADDIQTATASTDTTEEDCDIADIDIPPPMEIQEHSYQAIIATSKDKENVDNTENNVSLEDKVEEKNISLEQPNEDNLKSEQERALEKRKYVLHELIETEKDYVNNLGLVVEGYINALRNENSEVQIPEDLKNGKEKIIFGNIEAIYDWHKDFFFPEINKCIEEPERLGKIFRKYERRLNMYVVYCQNKPKSEFIVSEYIDTFFEELRQKLGHKLQLPDLLIQPVQRITKYQLLLRDMLKYTEKAGLDKEAEDLAKAVHIMHVVPKTANDMMTVSRLQNFDGKISAQGKLLQQGMLMVADVLMSNNNLNFNTIKLKERQTFLFEQIIIFSETVGQKTQFSNPNYLYKNHLQVNKMSLIDKHECLDEGKFLLRSKDPQQEGLAFLCEGMVKEDTAEWVSNIRAILDTQLDFLRALQSPIAYQKELTKEISTPELGSMWNPSLRKTVSHPKKTSTWTLGNSNTSKSVRITNKTKQREQKSKLVSPLTTNTLSNSKRLNSEANTSDNSSNRKSPIPGCSLTSGETNERNLTSPSKLSKRFMDGFFKKRNHDFIADLQQSSFANSSHSFDASTIKKSSLTNDYLAKVNTSIRRWSESTPPNTNKTNN</sequence>
<dbReference type="GO" id="GO:0035556">
    <property type="term" value="P:intracellular signal transduction"/>
    <property type="evidence" value="ECO:0007669"/>
    <property type="project" value="InterPro"/>
</dbReference>
<dbReference type="CDD" id="cd13241">
    <property type="entry name" value="PH2_Kalirin_Trio_p63RhoGEF"/>
    <property type="match status" value="1"/>
</dbReference>
<dbReference type="PANTHER" id="PTHR22826">
    <property type="entry name" value="RHO GUANINE EXCHANGE FACTOR-RELATED"/>
    <property type="match status" value="1"/>
</dbReference>
<dbReference type="InterPro" id="IPR002017">
    <property type="entry name" value="Spectrin_repeat"/>
</dbReference>
<keyword evidence="3" id="KW-0344">Guanine-nucleotide releasing factor</keyword>
<dbReference type="InterPro" id="IPR000219">
    <property type="entry name" value="DH_dom"/>
</dbReference>
<dbReference type="InterPro" id="IPR018159">
    <property type="entry name" value="Spectrin/alpha-actinin"/>
</dbReference>
<dbReference type="Pfam" id="PF22697">
    <property type="entry name" value="SOS1_NGEF_PH"/>
    <property type="match status" value="2"/>
</dbReference>
<evidence type="ECO:0000256" key="4">
    <source>
        <dbReference type="SAM" id="MobiDB-lite"/>
    </source>
</evidence>
<dbReference type="FunFam" id="1.20.58.60:FF:000023">
    <property type="entry name" value="Kalirin RhoGEF kinase b"/>
    <property type="match status" value="1"/>
</dbReference>
<dbReference type="PROSITE" id="PS50003">
    <property type="entry name" value="PH_DOMAIN"/>
    <property type="match status" value="2"/>
</dbReference>
<dbReference type="Gene3D" id="2.30.29.30">
    <property type="entry name" value="Pleckstrin-homology domain (PH domain)/Phosphotyrosine-binding domain (PTB)"/>
    <property type="match status" value="2"/>
</dbReference>
<dbReference type="Gene3D" id="1.20.58.60">
    <property type="match status" value="4"/>
</dbReference>
<evidence type="ECO:0000256" key="2">
    <source>
        <dbReference type="ARBA" id="ARBA00022490"/>
    </source>
</evidence>
<dbReference type="GO" id="GO:0019898">
    <property type="term" value="C:extrinsic component of membrane"/>
    <property type="evidence" value="ECO:0007669"/>
    <property type="project" value="TreeGrafter"/>
</dbReference>
<evidence type="ECO:0000259" key="6">
    <source>
        <dbReference type="PROSITE" id="PS50010"/>
    </source>
</evidence>
<dbReference type="InterPro" id="IPR001849">
    <property type="entry name" value="PH_domain"/>
</dbReference>
<dbReference type="SMART" id="SM00516">
    <property type="entry name" value="SEC14"/>
    <property type="match status" value="1"/>
</dbReference>
<feature type="compositionally biased region" description="Polar residues" evidence="4">
    <location>
        <begin position="2381"/>
        <end position="2407"/>
    </location>
</feature>
<dbReference type="InterPro" id="IPR051336">
    <property type="entry name" value="RhoGEF_Guanine_NuclExch_SF"/>
</dbReference>
<feature type="compositionally biased region" description="Polar residues" evidence="4">
    <location>
        <begin position="2349"/>
        <end position="2368"/>
    </location>
</feature>
<dbReference type="InterPro" id="IPR001251">
    <property type="entry name" value="CRAL-TRIO_dom"/>
</dbReference>
<dbReference type="InterPro" id="IPR058918">
    <property type="entry name" value="KALRN/TRIO-like_spectrin"/>
</dbReference>
<dbReference type="GO" id="GO:0005085">
    <property type="term" value="F:guanyl-nucleotide exchange factor activity"/>
    <property type="evidence" value="ECO:0007669"/>
    <property type="project" value="UniProtKB-KW"/>
</dbReference>
<dbReference type="PROSITE" id="PS50010">
    <property type="entry name" value="DH_2"/>
    <property type="match status" value="2"/>
</dbReference>
<dbReference type="Gene3D" id="1.20.900.10">
    <property type="entry name" value="Dbl homology (DH) domain"/>
    <property type="match status" value="2"/>
</dbReference>
<feature type="region of interest" description="Disordered" evidence="4">
    <location>
        <begin position="1943"/>
        <end position="1979"/>
    </location>
</feature>
<comment type="subcellular location">
    <subcellularLocation>
        <location evidence="1">Cytoplasm</location>
    </subcellularLocation>
</comment>
<dbReference type="SUPFAM" id="SSF52087">
    <property type="entry name" value="CRAL/TRIO domain"/>
    <property type="match status" value="1"/>
</dbReference>
<feature type="compositionally biased region" description="Basic and acidic residues" evidence="4">
    <location>
        <begin position="1957"/>
        <end position="1966"/>
    </location>
</feature>
<evidence type="ECO:0000259" key="5">
    <source>
        <dbReference type="PROSITE" id="PS50003"/>
    </source>
</evidence>
<dbReference type="GO" id="GO:0005737">
    <property type="term" value="C:cytoplasm"/>
    <property type="evidence" value="ECO:0007669"/>
    <property type="project" value="UniProtKB-SubCell"/>
</dbReference>
<dbReference type="Gene3D" id="2.30.30.40">
    <property type="entry name" value="SH3 Domains"/>
    <property type="match status" value="1"/>
</dbReference>
<keyword evidence="8" id="KW-1185">Reference proteome</keyword>
<dbReference type="InterPro" id="IPR001331">
    <property type="entry name" value="GDS_CDC24_CS"/>
</dbReference>
<proteinExistence type="predicted"/>
<dbReference type="InterPro" id="IPR055251">
    <property type="entry name" value="SOS1_NGEF_PH"/>
</dbReference>
<comment type="caution">
    <text evidence="7">The sequence shown here is derived from an EMBL/GenBank/DDBJ whole genome shotgun (WGS) entry which is preliminary data.</text>
</comment>
<feature type="compositionally biased region" description="Polar residues" evidence="4">
    <location>
        <begin position="2414"/>
        <end position="2429"/>
    </location>
</feature>
<dbReference type="SUPFAM" id="SSF46966">
    <property type="entry name" value="Spectrin repeat"/>
    <property type="match status" value="4"/>
</dbReference>
<keyword evidence="2" id="KW-0963">Cytoplasm</keyword>
<dbReference type="SUPFAM" id="SSF48065">
    <property type="entry name" value="DBL homology domain (DH-domain)"/>
    <property type="match status" value="2"/>
</dbReference>
<dbReference type="Pfam" id="PF13716">
    <property type="entry name" value="CRAL_TRIO_2"/>
    <property type="match status" value="1"/>
</dbReference>
<dbReference type="GO" id="GO:0007411">
    <property type="term" value="P:axon guidance"/>
    <property type="evidence" value="ECO:0007669"/>
    <property type="project" value="TreeGrafter"/>
</dbReference>
<dbReference type="SMART" id="SM00325">
    <property type="entry name" value="RhoGEF"/>
    <property type="match status" value="2"/>
</dbReference>
<dbReference type="CDD" id="cd00160">
    <property type="entry name" value="RhoGEF"/>
    <property type="match status" value="2"/>
</dbReference>
<dbReference type="CDD" id="cd00176">
    <property type="entry name" value="SPEC"/>
    <property type="match status" value="2"/>
</dbReference>
<dbReference type="Pfam" id="PF23323">
    <property type="entry name" value="Spectrin_6"/>
    <property type="match status" value="1"/>
</dbReference>
<feature type="domain" description="PH" evidence="5">
    <location>
        <begin position="1499"/>
        <end position="1605"/>
    </location>
</feature>
<feature type="domain" description="DH" evidence="6">
    <location>
        <begin position="1986"/>
        <end position="2169"/>
    </location>
</feature>
<evidence type="ECO:0000256" key="1">
    <source>
        <dbReference type="ARBA" id="ARBA00004496"/>
    </source>
</evidence>
<dbReference type="SMART" id="SM00233">
    <property type="entry name" value="PH"/>
    <property type="match status" value="2"/>
</dbReference>
<dbReference type="OMA" id="CMTTIAQ"/>
<dbReference type="CDD" id="cd00170">
    <property type="entry name" value="SEC14"/>
    <property type="match status" value="1"/>
</dbReference>
<feature type="domain" description="PH" evidence="5">
    <location>
        <begin position="2187"/>
        <end position="2303"/>
    </location>
</feature>
<dbReference type="Gene3D" id="3.40.525.10">
    <property type="entry name" value="CRAL-TRIO lipid binding domain"/>
    <property type="match status" value="1"/>
</dbReference>
<dbReference type="PANTHER" id="PTHR22826:SF106">
    <property type="entry name" value="TRIO, ISOFORM A"/>
    <property type="match status" value="1"/>
</dbReference>
<evidence type="ECO:0000313" key="8">
    <source>
        <dbReference type="Proteomes" id="UP001142055"/>
    </source>
</evidence>
<dbReference type="FunFam" id="1.20.900.10:FF:000008">
    <property type="entry name" value="rho guanine nucleotide exchange factor 25"/>
    <property type="match status" value="1"/>
</dbReference>
<dbReference type="InterPro" id="IPR036865">
    <property type="entry name" value="CRAL-TRIO_dom_sf"/>
</dbReference>
<dbReference type="SUPFAM" id="SSF50729">
    <property type="entry name" value="PH domain-like"/>
    <property type="match status" value="2"/>
</dbReference>
<dbReference type="EMBL" id="JAPWDV010000001">
    <property type="protein sequence ID" value="KAJ6222769.1"/>
    <property type="molecule type" value="Genomic_DNA"/>
</dbReference>
<reference evidence="7" key="1">
    <citation type="submission" date="2022-12" db="EMBL/GenBank/DDBJ databases">
        <title>Genome assemblies of Blomia tropicalis.</title>
        <authorList>
            <person name="Cui Y."/>
        </authorList>
    </citation>
    <scope>NUCLEOTIDE SEQUENCE</scope>
    <source>
        <tissue evidence="7">Adult mites</tissue>
    </source>
</reference>
<name>A0A9Q0MC69_BLOTA</name>
<dbReference type="InterPro" id="IPR035899">
    <property type="entry name" value="DBL_dom_sf"/>
</dbReference>
<feature type="domain" description="DH" evidence="6">
    <location>
        <begin position="1305"/>
        <end position="1480"/>
    </location>
</feature>
<accession>A0A9Q0MC69</accession>
<dbReference type="GO" id="GO:0005886">
    <property type="term" value="C:plasma membrane"/>
    <property type="evidence" value="ECO:0007669"/>
    <property type="project" value="TreeGrafter"/>
</dbReference>
<feature type="region of interest" description="Disordered" evidence="4">
    <location>
        <begin position="2330"/>
        <end position="2429"/>
    </location>
</feature>
<organism evidence="7 8">
    <name type="scientific">Blomia tropicalis</name>
    <name type="common">Mite</name>
    <dbReference type="NCBI Taxonomy" id="40697"/>
    <lineage>
        <taxon>Eukaryota</taxon>
        <taxon>Metazoa</taxon>
        <taxon>Ecdysozoa</taxon>
        <taxon>Arthropoda</taxon>
        <taxon>Chelicerata</taxon>
        <taxon>Arachnida</taxon>
        <taxon>Acari</taxon>
        <taxon>Acariformes</taxon>
        <taxon>Sarcoptiformes</taxon>
        <taxon>Astigmata</taxon>
        <taxon>Glycyphagoidea</taxon>
        <taxon>Echimyopodidae</taxon>
        <taxon>Blomia</taxon>
    </lineage>
</organism>
<dbReference type="PROSITE" id="PS00741">
    <property type="entry name" value="DH_1"/>
    <property type="match status" value="1"/>
</dbReference>
<dbReference type="Pfam" id="PF00621">
    <property type="entry name" value="RhoGEF"/>
    <property type="match status" value="2"/>
</dbReference>
<dbReference type="Pfam" id="PF00435">
    <property type="entry name" value="Spectrin"/>
    <property type="match status" value="3"/>
</dbReference>
<dbReference type="Proteomes" id="UP001142055">
    <property type="component" value="Chromosome 1"/>
</dbReference>
<evidence type="ECO:0000256" key="3">
    <source>
        <dbReference type="ARBA" id="ARBA00022658"/>
    </source>
</evidence>
<protein>
    <submittedName>
        <fullName evidence="7">Uncharacterized protein</fullName>
    </submittedName>
</protein>
<gene>
    <name evidence="7" type="ORF">RDWZM_001314</name>
</gene>
<dbReference type="SMART" id="SM00150">
    <property type="entry name" value="SPEC"/>
    <property type="match status" value="4"/>
</dbReference>
<dbReference type="InterPro" id="IPR011993">
    <property type="entry name" value="PH-like_dom_sf"/>
</dbReference>
<evidence type="ECO:0000313" key="7">
    <source>
        <dbReference type="EMBL" id="KAJ6222769.1"/>
    </source>
</evidence>